<evidence type="ECO:0000256" key="2">
    <source>
        <dbReference type="SAM" id="MobiDB-lite"/>
    </source>
</evidence>
<gene>
    <name evidence="3" type="ORF">P4706_27890</name>
</gene>
<keyword evidence="4" id="KW-1185">Reference proteome</keyword>
<dbReference type="Proteomes" id="UP001307168">
    <property type="component" value="Unassembled WGS sequence"/>
</dbReference>
<evidence type="ECO:0000313" key="4">
    <source>
        <dbReference type="Proteomes" id="UP001307168"/>
    </source>
</evidence>
<name>A0AAW9NJH2_9BACI</name>
<evidence type="ECO:0000313" key="3">
    <source>
        <dbReference type="EMBL" id="MEC0276815.1"/>
    </source>
</evidence>
<comment type="caution">
    <text evidence="3">The sequence shown here is derived from an EMBL/GenBank/DDBJ whole genome shotgun (WGS) entry which is preliminary data.</text>
</comment>
<dbReference type="EMBL" id="JARNBH010000042">
    <property type="protein sequence ID" value="MEC0276815.1"/>
    <property type="molecule type" value="Genomic_DNA"/>
</dbReference>
<dbReference type="RefSeq" id="WP_367408356.1">
    <property type="nucleotide sequence ID" value="NZ_JARNBH010000042.1"/>
</dbReference>
<sequence>MPKPTQGQLDKINKLAIEPLTEDEVYVFPNLMIDDQPTSYSSKIHDNLLRKFMKDAKRGVGLLMNHNNKTLPVGRSFDAELREEVDETTGQFYKTVYGQFYIDLGRQTQSGMSTDDLVKGINAGTIFDTSIGFNSEKWDCSICNYDIRDWNNCSHMPGEKYQVENENGTHVETTCYVIAGADGAGELLENSLVYAGAVDRATIVQNFSAGDVRESDKGSNLHLVESFKNIPTNATIYQYFTKDGVQFYTNSSERTNGLEELKKRSEQEVEFAKFKETVETFGIKFETPEELSAEISKLTEAQTELATKVTEAAELSTKVEDLTGQLSEKEATIADLTATNEALAEKAELANTYRQDLTEKALEVGVRAQGNAFQKGMHEKFLATLSIDEIKEVISGFETEVKERFANARTTEVPDAEPTRLSKDAEPQNADEFEDETEFRNKVADEAIQYSKEHGVSFKEASKLIYEKYTVGGAE</sequence>
<organism evidence="3 4">
    <name type="scientific">Peribacillus castrilensis</name>
    <dbReference type="NCBI Taxonomy" id="2897690"/>
    <lineage>
        <taxon>Bacteria</taxon>
        <taxon>Bacillati</taxon>
        <taxon>Bacillota</taxon>
        <taxon>Bacilli</taxon>
        <taxon>Bacillales</taxon>
        <taxon>Bacillaceae</taxon>
        <taxon>Peribacillus</taxon>
    </lineage>
</organism>
<keyword evidence="1" id="KW-0175">Coiled coil</keyword>
<feature type="region of interest" description="Disordered" evidence="2">
    <location>
        <begin position="410"/>
        <end position="437"/>
    </location>
</feature>
<accession>A0AAW9NJH2</accession>
<feature type="coiled-coil region" evidence="1">
    <location>
        <begin position="312"/>
        <end position="346"/>
    </location>
</feature>
<proteinExistence type="predicted"/>
<protein>
    <submittedName>
        <fullName evidence="3">Uncharacterized protein</fullName>
    </submittedName>
</protein>
<feature type="compositionally biased region" description="Basic and acidic residues" evidence="2">
    <location>
        <begin position="417"/>
        <end position="426"/>
    </location>
</feature>
<reference evidence="3 4" key="1">
    <citation type="submission" date="2023-03" db="EMBL/GenBank/DDBJ databases">
        <title>Bacillus Genome Sequencing.</title>
        <authorList>
            <person name="Dunlap C."/>
        </authorList>
    </citation>
    <scope>NUCLEOTIDE SEQUENCE [LARGE SCALE GENOMIC DNA]</scope>
    <source>
        <strain evidence="3 4">B-41290</strain>
    </source>
</reference>
<evidence type="ECO:0000256" key="1">
    <source>
        <dbReference type="SAM" id="Coils"/>
    </source>
</evidence>
<dbReference type="AlphaFoldDB" id="A0AAW9NJH2"/>